<gene>
    <name evidence="6" type="primary">rplU</name>
    <name evidence="8" type="ORF">GCM10010430_46940</name>
</gene>
<dbReference type="PANTHER" id="PTHR21349">
    <property type="entry name" value="50S RIBOSOMAL PROTEIN L21"/>
    <property type="match status" value="1"/>
</dbReference>
<dbReference type="HAMAP" id="MF_01363">
    <property type="entry name" value="Ribosomal_bL21"/>
    <property type="match status" value="1"/>
</dbReference>
<dbReference type="Pfam" id="PF00829">
    <property type="entry name" value="Ribosomal_L21p"/>
    <property type="match status" value="1"/>
</dbReference>
<comment type="subunit">
    <text evidence="6">Part of the 50S ribosomal subunit. Contacts protein L20.</text>
</comment>
<sequence length="181" mass="19708">MSPPPEGEPRLTLGHRTGSGLPLWLPFRILDHRRVYAMLPSTSPPGSSREAGGGPCVRTQAAGIESSAPSKESRYRMYAIVRAGGRQHKVAVGDVLEIDRVDAKPGDSVELSTILVVDGEAVTSDPWVLAGVKAHAEVVDQTKGEKLVILRYKNKTGYRRRQGHRQKFTAVRITSIDSVSK</sequence>
<dbReference type="InterPro" id="IPR036164">
    <property type="entry name" value="bL21-like_sf"/>
</dbReference>
<dbReference type="PROSITE" id="PS01169">
    <property type="entry name" value="RIBOSOMAL_L21"/>
    <property type="match status" value="1"/>
</dbReference>
<comment type="similarity">
    <text evidence="1 6 7">Belongs to the bacterial ribosomal protein bL21 family.</text>
</comment>
<evidence type="ECO:0000256" key="6">
    <source>
        <dbReference type="HAMAP-Rule" id="MF_01363"/>
    </source>
</evidence>
<accession>A0ABN3EGM7</accession>
<dbReference type="InterPro" id="IPR001787">
    <property type="entry name" value="Ribosomal_bL21"/>
</dbReference>
<keyword evidence="9" id="KW-1185">Reference proteome</keyword>
<evidence type="ECO:0000313" key="8">
    <source>
        <dbReference type="EMBL" id="GAA2257722.1"/>
    </source>
</evidence>
<evidence type="ECO:0000256" key="1">
    <source>
        <dbReference type="ARBA" id="ARBA00008563"/>
    </source>
</evidence>
<dbReference type="NCBIfam" id="TIGR00061">
    <property type="entry name" value="L21"/>
    <property type="match status" value="1"/>
</dbReference>
<dbReference type="InterPro" id="IPR028909">
    <property type="entry name" value="bL21-like"/>
</dbReference>
<keyword evidence="4 6" id="KW-0689">Ribosomal protein</keyword>
<dbReference type="PANTHER" id="PTHR21349:SF0">
    <property type="entry name" value="LARGE RIBOSOMAL SUBUNIT PROTEIN BL21M"/>
    <property type="match status" value="1"/>
</dbReference>
<proteinExistence type="inferred from homology"/>
<evidence type="ECO:0000256" key="3">
    <source>
        <dbReference type="ARBA" id="ARBA00022884"/>
    </source>
</evidence>
<evidence type="ECO:0000256" key="7">
    <source>
        <dbReference type="RuleBase" id="RU000562"/>
    </source>
</evidence>
<evidence type="ECO:0000256" key="2">
    <source>
        <dbReference type="ARBA" id="ARBA00022730"/>
    </source>
</evidence>
<dbReference type="Proteomes" id="UP001500305">
    <property type="component" value="Unassembled WGS sequence"/>
</dbReference>
<organism evidence="8 9">
    <name type="scientific">Kitasatospora cystarginea</name>
    <dbReference type="NCBI Taxonomy" id="58350"/>
    <lineage>
        <taxon>Bacteria</taxon>
        <taxon>Bacillati</taxon>
        <taxon>Actinomycetota</taxon>
        <taxon>Actinomycetes</taxon>
        <taxon>Kitasatosporales</taxon>
        <taxon>Streptomycetaceae</taxon>
        <taxon>Kitasatospora</taxon>
    </lineage>
</organism>
<keyword evidence="3 6" id="KW-0694">RNA-binding</keyword>
<dbReference type="InterPro" id="IPR018258">
    <property type="entry name" value="Ribosomal_bL21_CS"/>
</dbReference>
<comment type="caution">
    <text evidence="8">The sequence shown here is derived from an EMBL/GenBank/DDBJ whole genome shotgun (WGS) entry which is preliminary data.</text>
</comment>
<dbReference type="EMBL" id="BAAATR010000022">
    <property type="protein sequence ID" value="GAA2257722.1"/>
    <property type="molecule type" value="Genomic_DNA"/>
</dbReference>
<dbReference type="SUPFAM" id="SSF141091">
    <property type="entry name" value="L21p-like"/>
    <property type="match status" value="1"/>
</dbReference>
<keyword evidence="2 6" id="KW-0699">rRNA-binding</keyword>
<reference evidence="8 9" key="1">
    <citation type="journal article" date="2019" name="Int. J. Syst. Evol. Microbiol.">
        <title>The Global Catalogue of Microorganisms (GCM) 10K type strain sequencing project: providing services to taxonomists for standard genome sequencing and annotation.</title>
        <authorList>
            <consortium name="The Broad Institute Genomics Platform"/>
            <consortium name="The Broad Institute Genome Sequencing Center for Infectious Disease"/>
            <person name="Wu L."/>
            <person name="Ma J."/>
        </authorList>
    </citation>
    <scope>NUCLEOTIDE SEQUENCE [LARGE SCALE GENOMIC DNA]</scope>
    <source>
        <strain evidence="8 9">JCM 7356</strain>
    </source>
</reference>
<protein>
    <recommendedName>
        <fullName evidence="6">Large ribosomal subunit protein bL21</fullName>
    </recommendedName>
</protein>
<evidence type="ECO:0000256" key="4">
    <source>
        <dbReference type="ARBA" id="ARBA00022980"/>
    </source>
</evidence>
<evidence type="ECO:0000313" key="9">
    <source>
        <dbReference type="Proteomes" id="UP001500305"/>
    </source>
</evidence>
<evidence type="ECO:0000256" key="5">
    <source>
        <dbReference type="ARBA" id="ARBA00023274"/>
    </source>
</evidence>
<name>A0ABN3EGM7_9ACTN</name>
<keyword evidence="5 6" id="KW-0687">Ribonucleoprotein</keyword>
<comment type="function">
    <text evidence="6 7">This protein binds to 23S rRNA in the presence of protein L20.</text>
</comment>